<comment type="caution">
    <text evidence="1">The sequence shown here is derived from an EMBL/GenBank/DDBJ whole genome shotgun (WGS) entry which is preliminary data.</text>
</comment>
<reference evidence="1" key="2">
    <citation type="submission" date="2021-08" db="EMBL/GenBank/DDBJ databases">
        <authorList>
            <person name="Eriksson T."/>
        </authorList>
    </citation>
    <scope>NUCLEOTIDE SEQUENCE</scope>
    <source>
        <strain evidence="1">Stoneville</strain>
        <tissue evidence="1">Whole head</tissue>
    </source>
</reference>
<gene>
    <name evidence="1" type="ORF">GEV33_008439</name>
</gene>
<keyword evidence="2" id="KW-1185">Reference proteome</keyword>
<name>A0A8J6HHJ4_TENMO</name>
<dbReference type="AlphaFoldDB" id="A0A8J6HHJ4"/>
<dbReference type="EMBL" id="JABDTM020024361">
    <property type="protein sequence ID" value="KAH0814352.1"/>
    <property type="molecule type" value="Genomic_DNA"/>
</dbReference>
<dbReference type="Proteomes" id="UP000719412">
    <property type="component" value="Unassembled WGS sequence"/>
</dbReference>
<proteinExistence type="predicted"/>
<protein>
    <submittedName>
        <fullName evidence="1">Uncharacterized protein</fullName>
    </submittedName>
</protein>
<accession>A0A8J6HHJ4</accession>
<organism evidence="1 2">
    <name type="scientific">Tenebrio molitor</name>
    <name type="common">Yellow mealworm beetle</name>
    <dbReference type="NCBI Taxonomy" id="7067"/>
    <lineage>
        <taxon>Eukaryota</taxon>
        <taxon>Metazoa</taxon>
        <taxon>Ecdysozoa</taxon>
        <taxon>Arthropoda</taxon>
        <taxon>Hexapoda</taxon>
        <taxon>Insecta</taxon>
        <taxon>Pterygota</taxon>
        <taxon>Neoptera</taxon>
        <taxon>Endopterygota</taxon>
        <taxon>Coleoptera</taxon>
        <taxon>Polyphaga</taxon>
        <taxon>Cucujiformia</taxon>
        <taxon>Tenebrionidae</taxon>
        <taxon>Tenebrio</taxon>
    </lineage>
</organism>
<sequence>MRNQNPSGRFLVRILEVVQNVQQIGEETPSNFIRRLRQQVNLSQKILKKDINSFPYKIEIKERDEVEVGNWAKHKKTFYSEYIIYHKEKKKVGLEEYVVLCPPTSPRRGAGFPEAFQSLFSHTDGKIRDGYGEDGCGRKVVGWAPGLEPGTSRMQSGALGAWPQCSVPGTSHPLILSTI</sequence>
<reference evidence="1" key="1">
    <citation type="journal article" date="2020" name="J Insects Food Feed">
        <title>The yellow mealworm (Tenebrio molitor) genome: a resource for the emerging insects as food and feed industry.</title>
        <authorList>
            <person name="Eriksson T."/>
            <person name="Andere A."/>
            <person name="Kelstrup H."/>
            <person name="Emery V."/>
            <person name="Picard C."/>
        </authorList>
    </citation>
    <scope>NUCLEOTIDE SEQUENCE</scope>
    <source>
        <strain evidence="1">Stoneville</strain>
        <tissue evidence="1">Whole head</tissue>
    </source>
</reference>
<evidence type="ECO:0000313" key="1">
    <source>
        <dbReference type="EMBL" id="KAH0814352.1"/>
    </source>
</evidence>
<evidence type="ECO:0000313" key="2">
    <source>
        <dbReference type="Proteomes" id="UP000719412"/>
    </source>
</evidence>